<proteinExistence type="predicted"/>
<feature type="transmembrane region" description="Helical" evidence="1">
    <location>
        <begin position="65"/>
        <end position="81"/>
    </location>
</feature>
<keyword evidence="1" id="KW-1133">Transmembrane helix</keyword>
<evidence type="ECO:0000256" key="1">
    <source>
        <dbReference type="SAM" id="Phobius"/>
    </source>
</evidence>
<comment type="caution">
    <text evidence="2">The sequence shown here is derived from an EMBL/GenBank/DDBJ whole genome shotgun (WGS) entry which is preliminary data.</text>
</comment>
<dbReference type="Proteomes" id="UP001269400">
    <property type="component" value="Unassembled WGS sequence"/>
</dbReference>
<name>A0AAX6NEN5_PRIAR</name>
<sequence length="269" mass="31145">MIRNKREFVDYFENNIRPKYEGEIEKVALIEERFQKYRTVGIAIGLLFFFFLVACNIVFGVSGVFIGFFVLVGLLTLYARIRAKFIKTDSKDSIVTLSSYGSYNNFQMASKKPILEEIIPAVLPNFTYAPSKGITEKELKNTSFFSEKILDIAKTDDAIIGNFNDKEVRVSEVSIYRVEEDKDSRREIKFLDSLVVEVDMKLDPNVELYLTYKTYNNDSFKASNRKTLHEISLSNLYVDQHYRVLTNDSVVTNKLLQPRNIDKLVQLME</sequence>
<evidence type="ECO:0000313" key="3">
    <source>
        <dbReference type="Proteomes" id="UP001269400"/>
    </source>
</evidence>
<keyword evidence="1" id="KW-0472">Membrane</keyword>
<dbReference type="EMBL" id="JAPTGD010000002">
    <property type="protein sequence ID" value="MDU9694120.1"/>
    <property type="molecule type" value="Genomic_DNA"/>
</dbReference>
<evidence type="ECO:0000313" key="2">
    <source>
        <dbReference type="EMBL" id="MDU9694120.1"/>
    </source>
</evidence>
<keyword evidence="1" id="KW-0812">Transmembrane</keyword>
<dbReference type="AlphaFoldDB" id="A0AAX6NEN5"/>
<organism evidence="2 3">
    <name type="scientific">Priestia aryabhattai</name>
    <name type="common">Bacillus aryabhattai</name>
    <dbReference type="NCBI Taxonomy" id="412384"/>
    <lineage>
        <taxon>Bacteria</taxon>
        <taxon>Bacillati</taxon>
        <taxon>Bacillota</taxon>
        <taxon>Bacilli</taxon>
        <taxon>Bacillales</taxon>
        <taxon>Bacillaceae</taxon>
        <taxon>Priestia</taxon>
    </lineage>
</organism>
<protein>
    <submittedName>
        <fullName evidence="2">Uncharacterized protein</fullName>
    </submittedName>
</protein>
<reference evidence="2" key="2">
    <citation type="submission" date="2022-12" db="EMBL/GenBank/DDBJ databases">
        <authorList>
            <person name="Dechsakulwatana C."/>
            <person name="Rungsihiranrut A."/>
            <person name="Muangchinda C."/>
            <person name="Ningthoujam R."/>
            <person name="Klankeo P."/>
            <person name="Pinyakong O."/>
        </authorList>
    </citation>
    <scope>NUCLEOTIDE SEQUENCE</scope>
    <source>
        <strain evidence="2">TL01-2</strain>
    </source>
</reference>
<accession>A0AAX6NEN5</accession>
<reference evidence="2" key="1">
    <citation type="journal article" date="2022" name="J Environ Chem Eng">
        <title>Biodegradation of petroleum oil using a constructed nonpathogenic and heavy metal-tolerant bacterial consortium isolated from marine sponges.</title>
        <authorList>
            <person name="Dechsakulwatana C."/>
            <person name="Rungsihiranrut A."/>
            <person name="Muangchinda C."/>
            <person name="Ningthoujam R."/>
            <person name="Klankeo P."/>
            <person name="Pinyakong O."/>
        </authorList>
    </citation>
    <scope>NUCLEOTIDE SEQUENCE</scope>
    <source>
        <strain evidence="2">TL01-2</strain>
    </source>
</reference>
<dbReference type="RefSeq" id="WP_316911333.1">
    <property type="nucleotide sequence ID" value="NZ_JAPTGD010000002.1"/>
</dbReference>
<feature type="transmembrane region" description="Helical" evidence="1">
    <location>
        <begin position="40"/>
        <end position="59"/>
    </location>
</feature>
<gene>
    <name evidence="2" type="ORF">O0Q50_23330</name>
</gene>